<dbReference type="GO" id="GO:0000155">
    <property type="term" value="F:phosphorelay sensor kinase activity"/>
    <property type="evidence" value="ECO:0007669"/>
    <property type="project" value="InterPro"/>
</dbReference>
<feature type="modified residue" description="4-aspartylphosphate" evidence="11">
    <location>
        <position position="898"/>
    </location>
</feature>
<keyword evidence="12" id="KW-0812">Transmembrane</keyword>
<dbReference type="CDD" id="cd16922">
    <property type="entry name" value="HATPase_EvgS-ArcB-TorS-like"/>
    <property type="match status" value="1"/>
</dbReference>
<evidence type="ECO:0000313" key="20">
    <source>
        <dbReference type="Proteomes" id="UP000284267"/>
    </source>
</evidence>
<dbReference type="EMBL" id="QROE01000002">
    <property type="protein sequence ID" value="RHK96748.1"/>
    <property type="molecule type" value="Genomic_DNA"/>
</dbReference>
<feature type="transmembrane region" description="Helical" evidence="12">
    <location>
        <begin position="549"/>
        <end position="569"/>
    </location>
</feature>
<evidence type="ECO:0000259" key="14">
    <source>
        <dbReference type="PROSITE" id="PS50110"/>
    </source>
</evidence>
<evidence type="ECO:0000256" key="6">
    <source>
        <dbReference type="ARBA" id="ARBA00022679"/>
    </source>
</evidence>
<keyword evidence="7" id="KW-0418">Kinase</keyword>
<dbReference type="EMBL" id="QRSS01000008">
    <property type="protein sequence ID" value="RGQ04997.1"/>
    <property type="molecule type" value="Genomic_DNA"/>
</dbReference>
<dbReference type="Gene3D" id="3.40.50.2300">
    <property type="match status" value="1"/>
</dbReference>
<evidence type="ECO:0000256" key="10">
    <source>
        <dbReference type="ARBA" id="ARBA00074306"/>
    </source>
</evidence>
<dbReference type="SMART" id="SM00387">
    <property type="entry name" value="HATPase_c"/>
    <property type="match status" value="1"/>
</dbReference>
<dbReference type="SUPFAM" id="SSF55874">
    <property type="entry name" value="ATPase domain of HSP90 chaperone/DNA topoisomerase II/histidine kinase"/>
    <property type="match status" value="1"/>
</dbReference>
<comment type="caution">
    <text evidence="16">The sequence shown here is derived from an EMBL/GenBank/DDBJ whole genome shotgun (WGS) entry which is preliminary data.</text>
</comment>
<dbReference type="AlphaFoldDB" id="A0A395XB06"/>
<dbReference type="CDD" id="cd17546">
    <property type="entry name" value="REC_hyHK_CKI1_RcsC-like"/>
    <property type="match status" value="1"/>
</dbReference>
<feature type="transmembrane region" description="Helical" evidence="12">
    <location>
        <begin position="45"/>
        <end position="64"/>
    </location>
</feature>
<evidence type="ECO:0000313" key="19">
    <source>
        <dbReference type="Proteomes" id="UP000283585"/>
    </source>
</evidence>
<name>A0A395XB06_9FIRM</name>
<keyword evidence="6" id="KW-0808">Transferase</keyword>
<evidence type="ECO:0000313" key="15">
    <source>
        <dbReference type="EMBL" id="RGQ04997.1"/>
    </source>
</evidence>
<evidence type="ECO:0000256" key="8">
    <source>
        <dbReference type="ARBA" id="ARBA00023012"/>
    </source>
</evidence>
<dbReference type="Gene3D" id="3.40.190.10">
    <property type="entry name" value="Periplasmic binding protein-like II"/>
    <property type="match status" value="4"/>
</dbReference>
<dbReference type="Pfam" id="PF00072">
    <property type="entry name" value="Response_reg"/>
    <property type="match status" value="1"/>
</dbReference>
<protein>
    <recommendedName>
        <fullName evidence="10">Circadian input-output histidine kinase CikA</fullName>
        <ecNumber evidence="3">2.7.13.3</ecNumber>
    </recommendedName>
    <alternativeName>
        <fullName evidence="4">Stage 0 sporulation protein A homolog</fullName>
    </alternativeName>
</protein>
<dbReference type="Proteomes" id="UP000283585">
    <property type="component" value="Unassembled WGS sequence"/>
</dbReference>
<dbReference type="SMART" id="SM00388">
    <property type="entry name" value="HisKA"/>
    <property type="match status" value="1"/>
</dbReference>
<dbReference type="InterPro" id="IPR003661">
    <property type="entry name" value="HisK_dim/P_dom"/>
</dbReference>
<comment type="similarity">
    <text evidence="2">In the N-terminal section; belongs to the phytochrome family.</text>
</comment>
<evidence type="ECO:0000256" key="2">
    <source>
        <dbReference type="ARBA" id="ARBA00006402"/>
    </source>
</evidence>
<evidence type="ECO:0000313" key="16">
    <source>
        <dbReference type="EMBL" id="RGV66366.1"/>
    </source>
</evidence>
<comment type="catalytic activity">
    <reaction evidence="1">
        <text>ATP + protein L-histidine = ADP + protein N-phospho-L-histidine.</text>
        <dbReference type="EC" id="2.7.13.3"/>
    </reaction>
</comment>
<dbReference type="FunFam" id="3.30.565.10:FF:000010">
    <property type="entry name" value="Sensor histidine kinase RcsC"/>
    <property type="match status" value="1"/>
</dbReference>
<dbReference type="Gene3D" id="3.30.565.10">
    <property type="entry name" value="Histidine kinase-like ATPase, C-terminal domain"/>
    <property type="match status" value="1"/>
</dbReference>
<dbReference type="InterPro" id="IPR003594">
    <property type="entry name" value="HATPase_dom"/>
</dbReference>
<dbReference type="Gene3D" id="1.10.287.130">
    <property type="match status" value="1"/>
</dbReference>
<dbReference type="SUPFAM" id="SSF53850">
    <property type="entry name" value="Periplasmic binding protein-like II"/>
    <property type="match status" value="2"/>
</dbReference>
<dbReference type="PANTHER" id="PTHR43047:SF64">
    <property type="entry name" value="HISTIDINE KINASE CONTAINING CHEY-HOMOLOGOUS RECEIVER DOMAIN AND PAS DOMAIN-RELATED"/>
    <property type="match status" value="1"/>
</dbReference>
<evidence type="ECO:0000256" key="9">
    <source>
        <dbReference type="ARBA" id="ARBA00024867"/>
    </source>
</evidence>
<dbReference type="SMART" id="SM00448">
    <property type="entry name" value="REC"/>
    <property type="match status" value="1"/>
</dbReference>
<evidence type="ECO:0000256" key="4">
    <source>
        <dbReference type="ARBA" id="ARBA00018672"/>
    </source>
</evidence>
<dbReference type="InterPro" id="IPR036097">
    <property type="entry name" value="HisK_dim/P_sf"/>
</dbReference>
<dbReference type="PROSITE" id="PS50110">
    <property type="entry name" value="RESPONSE_REGULATORY"/>
    <property type="match status" value="1"/>
</dbReference>
<dbReference type="EMBL" id="QRZI01000001">
    <property type="protein sequence ID" value="RGV66366.1"/>
    <property type="molecule type" value="Genomic_DNA"/>
</dbReference>
<evidence type="ECO:0000256" key="5">
    <source>
        <dbReference type="ARBA" id="ARBA00022553"/>
    </source>
</evidence>
<dbReference type="PROSITE" id="PS50109">
    <property type="entry name" value="HIS_KIN"/>
    <property type="match status" value="1"/>
</dbReference>
<dbReference type="InterPro" id="IPR001638">
    <property type="entry name" value="Solute-binding_3/MltF_N"/>
</dbReference>
<proteinExistence type="inferred from homology"/>
<feature type="domain" description="Response regulatory" evidence="14">
    <location>
        <begin position="846"/>
        <end position="968"/>
    </location>
</feature>
<organism evidence="16 18">
    <name type="scientific">Blautia obeum</name>
    <dbReference type="NCBI Taxonomy" id="40520"/>
    <lineage>
        <taxon>Bacteria</taxon>
        <taxon>Bacillati</taxon>
        <taxon>Bacillota</taxon>
        <taxon>Clostridia</taxon>
        <taxon>Lachnospirales</taxon>
        <taxon>Lachnospiraceae</taxon>
        <taxon>Blautia</taxon>
    </lineage>
</organism>
<evidence type="ECO:0000256" key="1">
    <source>
        <dbReference type="ARBA" id="ARBA00000085"/>
    </source>
</evidence>
<evidence type="ECO:0000313" key="18">
    <source>
        <dbReference type="Proteomes" id="UP000265828"/>
    </source>
</evidence>
<dbReference type="PANTHER" id="PTHR43047">
    <property type="entry name" value="TWO-COMPONENT HISTIDINE PROTEIN KINASE"/>
    <property type="match status" value="1"/>
</dbReference>
<keyword evidence="12" id="KW-0472">Membrane</keyword>
<evidence type="ECO:0000256" key="3">
    <source>
        <dbReference type="ARBA" id="ARBA00012438"/>
    </source>
</evidence>
<reference evidence="18 19" key="1">
    <citation type="submission" date="2018-08" db="EMBL/GenBank/DDBJ databases">
        <title>A genome reference for cultivated species of the human gut microbiota.</title>
        <authorList>
            <person name="Zou Y."/>
            <person name="Xue W."/>
            <person name="Luo G."/>
        </authorList>
    </citation>
    <scope>NUCLEOTIDE SEQUENCE [LARGE SCALE GENOMIC DNA]</scope>
    <source>
        <strain evidence="16 18">AF14-23</strain>
        <strain evidence="15 19">AF29-2BH</strain>
        <strain evidence="17 20">AF39-4</strain>
    </source>
</reference>
<evidence type="ECO:0000256" key="11">
    <source>
        <dbReference type="PROSITE-ProRule" id="PRU00169"/>
    </source>
</evidence>
<dbReference type="EC" id="2.7.13.3" evidence="3"/>
<dbReference type="SMART" id="SM00062">
    <property type="entry name" value="PBPb"/>
    <property type="match status" value="2"/>
</dbReference>
<keyword evidence="12" id="KW-1133">Transmembrane helix</keyword>
<dbReference type="SUPFAM" id="SSF47384">
    <property type="entry name" value="Homodimeric domain of signal transducing histidine kinase"/>
    <property type="match status" value="1"/>
</dbReference>
<dbReference type="InterPro" id="IPR011006">
    <property type="entry name" value="CheY-like_superfamily"/>
</dbReference>
<feature type="domain" description="Histidine kinase" evidence="13">
    <location>
        <begin position="601"/>
        <end position="824"/>
    </location>
</feature>
<dbReference type="Proteomes" id="UP000265828">
    <property type="component" value="Unassembled WGS sequence"/>
</dbReference>
<accession>A0A395XB06</accession>
<dbReference type="CDD" id="cd00082">
    <property type="entry name" value="HisKA"/>
    <property type="match status" value="1"/>
</dbReference>
<gene>
    <name evidence="17" type="ORF">DW040_06000</name>
    <name evidence="16" type="ORF">DWW07_01350</name>
    <name evidence="15" type="ORF">DWZ12_08665</name>
</gene>
<dbReference type="Pfam" id="PF02518">
    <property type="entry name" value="HATPase_c"/>
    <property type="match status" value="1"/>
</dbReference>
<dbReference type="Pfam" id="PF00512">
    <property type="entry name" value="HisKA"/>
    <property type="match status" value="1"/>
</dbReference>
<dbReference type="RefSeq" id="WP_117627528.1">
    <property type="nucleotide sequence ID" value="NZ_CABJDZ010000002.1"/>
</dbReference>
<dbReference type="InterPro" id="IPR036890">
    <property type="entry name" value="HATPase_C_sf"/>
</dbReference>
<dbReference type="Pfam" id="PF00497">
    <property type="entry name" value="SBP_bac_3"/>
    <property type="match status" value="1"/>
</dbReference>
<evidence type="ECO:0000256" key="12">
    <source>
        <dbReference type="SAM" id="Phobius"/>
    </source>
</evidence>
<sequence>MKQLIISDKVQKEMLTDFMIMRETKGLNEQKDRKADKKKGKKKRFYLSIFAFIMLLFVPVFVYASEMKSDGKTTQVIEEENKTVRVGYFPYSNFQEGSYGEHKQGAGYEYLQKISYITGWKYEYVYGSFKECLDMLADGKIDILGSVSYTPERAESIDFSTYAEGTEKYWIYTREDHTDLTDGDLKQMNGCRIGVADGSYQKDLLEKWLDSNQIHAEVVACKGYDEMIEKLDADELDALVIPALSVNSDFIAIANIGAGDCYFGVSKSRPDLLKELNATLEEINNTEMDYSSKLYASYEGKAVINYALNKEEKQWLDAHENTIRVGYLKDNLPFCGEENGKLTGILGTVLDTVQEKYEITIKVVPCSTGVQMNEALQSGEINIAGPIIQDFYMQEQFQVVLTDAIFDITPVVIYKGKEYSSCLSTIAVTETSLYSELMVSLLFPDAEIKQYGTQEECLEAVANGKVGATVIPSSKINLLNESPLTKSLSFAEMAKRQELAMFTTRENRRAATIINKAIDQSSNILNGVVLAQNSVSEKKMTLQDVLTEYAGFVIGVSFVIIFVLLLLLYSLSVSRKKQMEALKEAQDANAANIAKTTFLNHMSHDIRTPMNAIVGFTDIAMKRKPDKEVEDCLKKIRQSSEYLMTLINDVLDISRIESGKLEYKPVLVDLRDMTDTVLSIARGYMENRDLNFSVSREELKNPYVMADELRIREVLLNIISNAVKFTKDGGTISFVAENCPGKDEHHLIVRYHISDTGIGMSEEFQTRIFDEFSQENNGARTSYKGTGLGMAIAKQYVDLMGGKIEVSSRQGVGSAFTVEIPLLIAEHVLTEEKEKLRKDIDLHGLHVLLAEDNDLNAEIAIALLEEKGMIVTRTTDGKSALTQFCNTVPGTFDLILMDIMMPEMNGYETTKAIRNLPDRPDGKEIPIIAMTANAFAEDVQAALKAGMDDHVAKPIDMSILISVITKYIEQ</sequence>
<dbReference type="InterPro" id="IPR004358">
    <property type="entry name" value="Sig_transdc_His_kin-like_C"/>
</dbReference>
<dbReference type="PRINTS" id="PR00344">
    <property type="entry name" value="BCTRLSENSOR"/>
</dbReference>
<dbReference type="Proteomes" id="UP000284267">
    <property type="component" value="Unassembled WGS sequence"/>
</dbReference>
<evidence type="ECO:0000313" key="17">
    <source>
        <dbReference type="EMBL" id="RHK96748.1"/>
    </source>
</evidence>
<comment type="function">
    <text evidence="9">May play the central regulatory role in sporulation. It may be an element of the effector pathway responsible for the activation of sporulation genes in response to nutritional stress. Spo0A may act in concert with spo0H (a sigma factor) to control the expression of some genes that are critical to the sporulation process.</text>
</comment>
<keyword evidence="5 11" id="KW-0597">Phosphoprotein</keyword>
<keyword evidence="8" id="KW-0902">Two-component regulatory system</keyword>
<evidence type="ECO:0000256" key="7">
    <source>
        <dbReference type="ARBA" id="ARBA00022777"/>
    </source>
</evidence>
<evidence type="ECO:0000259" key="13">
    <source>
        <dbReference type="PROSITE" id="PS50109"/>
    </source>
</evidence>
<dbReference type="InterPro" id="IPR005467">
    <property type="entry name" value="His_kinase_dom"/>
</dbReference>
<dbReference type="SUPFAM" id="SSF52172">
    <property type="entry name" value="CheY-like"/>
    <property type="match status" value="1"/>
</dbReference>
<dbReference type="InterPro" id="IPR001789">
    <property type="entry name" value="Sig_transdc_resp-reg_receiver"/>
</dbReference>